<feature type="domain" description="HTH cro/C1-type" evidence="1">
    <location>
        <begin position="64"/>
        <end position="107"/>
    </location>
</feature>
<organism evidence="2 3">
    <name type="scientific">Rodentibacter rarus</name>
    <dbReference type="NCBI Taxonomy" id="1908260"/>
    <lineage>
        <taxon>Bacteria</taxon>
        <taxon>Pseudomonadati</taxon>
        <taxon>Pseudomonadota</taxon>
        <taxon>Gammaproteobacteria</taxon>
        <taxon>Pasteurellales</taxon>
        <taxon>Pasteurellaceae</taxon>
        <taxon>Rodentibacter</taxon>
    </lineage>
</organism>
<dbReference type="PANTHER" id="PTHR40275:SF1">
    <property type="entry name" value="SSL7038 PROTEIN"/>
    <property type="match status" value="1"/>
</dbReference>
<dbReference type="InterPro" id="IPR014057">
    <property type="entry name" value="HI1420"/>
</dbReference>
<keyword evidence="3" id="KW-1185">Reference proteome</keyword>
<sequence>MGKKIIVNGIELDEADLEVSRFDAAEYLSEDEELAELYLKNALETASQAEILQAFKTLARAKGMTQTAEKAGIARENLYRALSGKTEPKFSTMQRLANALGYELSFSIKPIST</sequence>
<evidence type="ECO:0000313" key="3">
    <source>
        <dbReference type="Proteomes" id="UP000189433"/>
    </source>
</evidence>
<dbReference type="RefSeq" id="WP_077417786.1">
    <property type="nucleotide sequence ID" value="NZ_MLHI01000087.1"/>
</dbReference>
<dbReference type="Proteomes" id="UP000189433">
    <property type="component" value="Unassembled WGS sequence"/>
</dbReference>
<dbReference type="AlphaFoldDB" id="A0A1V3IGZ4"/>
<dbReference type="PROSITE" id="PS50943">
    <property type="entry name" value="HTH_CROC1"/>
    <property type="match status" value="1"/>
</dbReference>
<gene>
    <name evidence="2" type="ORF">BKK50_10175</name>
</gene>
<dbReference type="Pfam" id="PF21716">
    <property type="entry name" value="dnstrm_HI1420"/>
    <property type="match status" value="1"/>
</dbReference>
<protein>
    <submittedName>
        <fullName evidence="2">Putative addiction module antidote protein</fullName>
    </submittedName>
</protein>
<proteinExistence type="predicted"/>
<comment type="caution">
    <text evidence="2">The sequence shown here is derived from an EMBL/GenBank/DDBJ whole genome shotgun (WGS) entry which is preliminary data.</text>
</comment>
<name>A0A1V3IGZ4_9PAST</name>
<dbReference type="GO" id="GO:0003677">
    <property type="term" value="F:DNA binding"/>
    <property type="evidence" value="ECO:0007669"/>
    <property type="project" value="InterPro"/>
</dbReference>
<dbReference type="CDD" id="cd00093">
    <property type="entry name" value="HTH_XRE"/>
    <property type="match status" value="1"/>
</dbReference>
<evidence type="ECO:0000313" key="2">
    <source>
        <dbReference type="EMBL" id="OOF39808.1"/>
    </source>
</evidence>
<dbReference type="NCBIfam" id="TIGR02684">
    <property type="entry name" value="dnstrm_HI1420"/>
    <property type="match status" value="1"/>
</dbReference>
<dbReference type="InterPro" id="IPR001387">
    <property type="entry name" value="Cro/C1-type_HTH"/>
</dbReference>
<evidence type="ECO:0000259" key="1">
    <source>
        <dbReference type="PROSITE" id="PS50943"/>
    </source>
</evidence>
<dbReference type="STRING" id="1908260.BKK50_10175"/>
<dbReference type="EMBL" id="MLHJ01000116">
    <property type="protein sequence ID" value="OOF39808.1"/>
    <property type="molecule type" value="Genomic_DNA"/>
</dbReference>
<reference evidence="2 3" key="1">
    <citation type="submission" date="2016-10" db="EMBL/GenBank/DDBJ databases">
        <title>Rodentibacter gen. nov. and new species.</title>
        <authorList>
            <person name="Christensen H."/>
        </authorList>
    </citation>
    <scope>NUCLEOTIDE SEQUENCE [LARGE SCALE GENOMIC DNA]</scope>
    <source>
        <strain evidence="2 3">CCUG17206</strain>
    </source>
</reference>
<dbReference type="SUPFAM" id="SSF47413">
    <property type="entry name" value="lambda repressor-like DNA-binding domains"/>
    <property type="match status" value="1"/>
</dbReference>
<dbReference type="Gene3D" id="1.10.260.40">
    <property type="entry name" value="lambda repressor-like DNA-binding domains"/>
    <property type="match status" value="1"/>
</dbReference>
<dbReference type="InterPro" id="IPR010982">
    <property type="entry name" value="Lambda_DNA-bd_dom_sf"/>
</dbReference>
<accession>A0A1V3IGZ4</accession>
<dbReference type="PANTHER" id="PTHR40275">
    <property type="entry name" value="SSL7038 PROTEIN"/>
    <property type="match status" value="1"/>
</dbReference>
<dbReference type="SMART" id="SM00530">
    <property type="entry name" value="HTH_XRE"/>
    <property type="match status" value="1"/>
</dbReference>
<dbReference type="OrthoDB" id="9798416at2"/>